<feature type="transmembrane region" description="Helical" evidence="11">
    <location>
        <begin position="690"/>
        <end position="709"/>
    </location>
</feature>
<evidence type="ECO:0000313" key="13">
    <source>
        <dbReference type="Proteomes" id="UP000515204"/>
    </source>
</evidence>
<dbReference type="GO" id="GO:0008237">
    <property type="term" value="F:metallopeptidase activity"/>
    <property type="evidence" value="ECO:0007669"/>
    <property type="project" value="InterPro"/>
</dbReference>
<keyword evidence="11" id="KW-1133">Transmembrane helix</keyword>
<dbReference type="GO" id="GO:0005615">
    <property type="term" value="C:extracellular space"/>
    <property type="evidence" value="ECO:0007669"/>
    <property type="project" value="TreeGrafter"/>
</dbReference>
<reference evidence="14 15" key="1">
    <citation type="submission" date="2025-04" db="UniProtKB">
        <authorList>
            <consortium name="RefSeq"/>
        </authorList>
    </citation>
    <scope>IDENTIFICATION</scope>
</reference>
<dbReference type="KEGG" id="dqu:106744847"/>
<evidence type="ECO:0000313" key="14">
    <source>
        <dbReference type="RefSeq" id="XP_014475426.1"/>
    </source>
</evidence>
<dbReference type="PROSITE" id="PS52011">
    <property type="entry name" value="PEPTIDASE_M2"/>
    <property type="match status" value="1"/>
</dbReference>
<evidence type="ECO:0000256" key="5">
    <source>
        <dbReference type="PIRSR" id="PIRSR601548-10"/>
    </source>
</evidence>
<evidence type="ECO:0000256" key="6">
    <source>
        <dbReference type="PIRSR" id="PIRSR601548-3"/>
    </source>
</evidence>
<evidence type="ECO:0000256" key="7">
    <source>
        <dbReference type="PIRSR" id="PIRSR601548-4"/>
    </source>
</evidence>
<dbReference type="InterPro" id="IPR001548">
    <property type="entry name" value="Peptidase_M2"/>
</dbReference>
<comment type="caution">
    <text evidence="9">Lacks conserved residue(s) required for the propagation of feature annotation.</text>
</comment>
<evidence type="ECO:0000313" key="15">
    <source>
        <dbReference type="RefSeq" id="XP_014475427.1"/>
    </source>
</evidence>
<feature type="binding site" evidence="6">
    <location>
        <position position="382"/>
    </location>
    <ligand>
        <name>Zn(2+)</name>
        <dbReference type="ChEBI" id="CHEBI:29105"/>
        <label>1</label>
        <note>catalytic</note>
    </ligand>
</feature>
<gene>
    <name evidence="14 15" type="primary">LOC106744847</name>
</gene>
<keyword evidence="3 7" id="KW-1015">Disulfide bond</keyword>
<dbReference type="GO" id="GO:0005886">
    <property type="term" value="C:plasma membrane"/>
    <property type="evidence" value="ECO:0007669"/>
    <property type="project" value="TreeGrafter"/>
</dbReference>
<feature type="binding site" evidence="8">
    <location>
        <position position="382"/>
    </location>
    <ligand>
        <name>Zn(2+)</name>
        <dbReference type="ChEBI" id="CHEBI:29105"/>
        <label>2</label>
        <note>catalytic</note>
    </ligand>
</feature>
<keyword evidence="4 5" id="KW-0325">Glycoprotein</keyword>
<comment type="similarity">
    <text evidence="1 9">Belongs to the peptidase M2 family.</text>
</comment>
<proteinExistence type="inferred from homology"/>
<feature type="disulfide bond" evidence="7 9">
    <location>
        <begin position="322"/>
        <end position="340"/>
    </location>
</feature>
<dbReference type="GeneID" id="106744847"/>
<keyword evidence="6" id="KW-0862">Zinc</keyword>
<dbReference type="PANTHER" id="PTHR10514">
    <property type="entry name" value="ANGIOTENSIN-CONVERTING ENZYME"/>
    <property type="match status" value="1"/>
</dbReference>
<evidence type="ECO:0000256" key="9">
    <source>
        <dbReference type="PROSITE-ProRule" id="PRU01355"/>
    </source>
</evidence>
<keyword evidence="11" id="KW-0812">Transmembrane</keyword>
<keyword evidence="6" id="KW-0479">Metal-binding</keyword>
<feature type="chain" id="PRO_5044646735" evidence="12">
    <location>
        <begin position="19"/>
        <end position="724"/>
    </location>
</feature>
<evidence type="ECO:0000256" key="8">
    <source>
        <dbReference type="PIRSR" id="PIRSR601548-8"/>
    </source>
</evidence>
<feature type="glycosylation site" description="N-linked (GlcNAc...) asparagine; partial" evidence="5">
    <location>
        <position position="137"/>
    </location>
</feature>
<dbReference type="RefSeq" id="XP_014475427.1">
    <property type="nucleotide sequence ID" value="XM_014619941.1"/>
</dbReference>
<dbReference type="PANTHER" id="PTHR10514:SF44">
    <property type="entry name" value="ANGIOTENSIN-CONVERTING ENZYME-RELATED"/>
    <property type="match status" value="1"/>
</dbReference>
<evidence type="ECO:0000256" key="2">
    <source>
        <dbReference type="ARBA" id="ARBA00022729"/>
    </source>
</evidence>
<dbReference type="AlphaFoldDB" id="A0A6P3XAI9"/>
<accession>A0A6P3XAI9</accession>
<feature type="compositionally biased region" description="Low complexity" evidence="10">
    <location>
        <begin position="601"/>
        <end position="611"/>
    </location>
</feature>
<dbReference type="Proteomes" id="UP000515204">
    <property type="component" value="Unplaced"/>
</dbReference>
<evidence type="ECO:0000256" key="4">
    <source>
        <dbReference type="ARBA" id="ARBA00023180"/>
    </source>
</evidence>
<keyword evidence="11" id="KW-0472">Membrane</keyword>
<feature type="signal peptide" evidence="12">
    <location>
        <begin position="1"/>
        <end position="18"/>
    </location>
</feature>
<dbReference type="OrthoDB" id="7361988at2759"/>
<name>A0A6P3XAI9_DINQU</name>
<dbReference type="GO" id="GO:0008241">
    <property type="term" value="F:peptidyl-dipeptidase activity"/>
    <property type="evidence" value="ECO:0007669"/>
    <property type="project" value="InterPro"/>
</dbReference>
<evidence type="ECO:0000256" key="10">
    <source>
        <dbReference type="SAM" id="MobiDB-lite"/>
    </source>
</evidence>
<evidence type="ECO:0000256" key="12">
    <source>
        <dbReference type="SAM" id="SignalP"/>
    </source>
</evidence>
<sequence>MLSKWSWILLNLIIYVNTAPVESETEAFLELTELDYEDACYHITNAQWSFIVAPSNESLLAWEAQQYEYGTFKKTQKTEILKKVSNNEKLQLESLLQYKYDVIKKPGDALLKEEDWEKLVHFVGAVELQRSTNSYVNKSQKYSREDVEYLLSHSGKASDKQVVWNGWYRELKSLVTNYSNNLPLINEAAKENGAKNVEEYWEMLAGYPDAYEKIRSEWSRIDIFHKKILKFIGTNLSKKYGITINDTIPAHLLGSLQGYDWTDLPSDTLPHSNLIYGVKKNLWKKKYAGKPLYKIASNLGSLLFKRVPQAKFWDYSEFNGQCPSSLLNLCRDGIMRVSTCSKATVSNFMAAHKDVGRILFNQMTVESTPILNTVNRFSGLEESISILFGILSTSPAWINHTGLMNASNDNEQRMIVSLMIAALDIFPRLAYYYSVDMWRLNAIEKNINEPADLVSSWWKYRQEYEGVSSIDATSPTFLDDSYIISNKPYLPKILGTLLAFQLYEFIVDSTEVRYNNIDGKLMDSKIIKMIQIGGARNWPDILNENLEIDDIYADALISYFTPLEELIELNEEDFKYKSGSNEDEELEKLEKLMLQEINAPTTTLPPSTTITTDKRITAKATSSVKPRDKANQSKVENPPEFTTSVHILENKPNSPDSSGSIQVPVNESLIPGIVNNTQDNTPKINTSKTVWVVSAVLIAIIVICIIAIFGRRRCRKTPKNRRYV</sequence>
<organism evidence="13 14">
    <name type="scientific">Dinoponera quadriceps</name>
    <name type="common">South American ant</name>
    <dbReference type="NCBI Taxonomy" id="609295"/>
    <lineage>
        <taxon>Eukaryota</taxon>
        <taxon>Metazoa</taxon>
        <taxon>Ecdysozoa</taxon>
        <taxon>Arthropoda</taxon>
        <taxon>Hexapoda</taxon>
        <taxon>Insecta</taxon>
        <taxon>Pterygota</taxon>
        <taxon>Neoptera</taxon>
        <taxon>Endopterygota</taxon>
        <taxon>Hymenoptera</taxon>
        <taxon>Apocrita</taxon>
        <taxon>Aculeata</taxon>
        <taxon>Formicoidea</taxon>
        <taxon>Formicidae</taxon>
        <taxon>Ponerinae</taxon>
        <taxon>Ponerini</taxon>
        <taxon>Dinoponera</taxon>
    </lineage>
</organism>
<evidence type="ECO:0000256" key="11">
    <source>
        <dbReference type="SAM" id="Phobius"/>
    </source>
</evidence>
<dbReference type="RefSeq" id="XP_014475426.1">
    <property type="nucleotide sequence ID" value="XM_014619940.1"/>
</dbReference>
<keyword evidence="13" id="KW-1185">Reference proteome</keyword>
<dbReference type="GO" id="GO:0006508">
    <property type="term" value="P:proteolysis"/>
    <property type="evidence" value="ECO:0007669"/>
    <property type="project" value="InterPro"/>
</dbReference>
<protein>
    <submittedName>
        <fullName evidence="14 15">Angiotensin-converting enzyme-like</fullName>
    </submittedName>
</protein>
<dbReference type="Pfam" id="PF01401">
    <property type="entry name" value="Peptidase_M2"/>
    <property type="match status" value="1"/>
</dbReference>
<feature type="region of interest" description="Disordered" evidence="10">
    <location>
        <begin position="601"/>
        <end position="640"/>
    </location>
</feature>
<evidence type="ECO:0000256" key="1">
    <source>
        <dbReference type="ARBA" id="ARBA00008139"/>
    </source>
</evidence>
<evidence type="ECO:0000256" key="3">
    <source>
        <dbReference type="ARBA" id="ARBA00023157"/>
    </source>
</evidence>
<keyword evidence="2 12" id="KW-0732">Signal</keyword>
<dbReference type="SUPFAM" id="SSF55486">
    <property type="entry name" value="Metalloproteases ('zincins'), catalytic domain"/>
    <property type="match status" value="1"/>
</dbReference>